<dbReference type="OrthoDB" id="9807907at2"/>
<accession>A0A6G1VPY1</accession>
<gene>
    <name evidence="2" type="ORF">F7D25_11830</name>
</gene>
<reference evidence="2 3" key="1">
    <citation type="submission" date="2019-09" db="EMBL/GenBank/DDBJ databases">
        <title>Distinct polysaccharide growth profiles of human intestinal Prevotella copri isolates.</title>
        <authorList>
            <person name="Fehlner-Peach H."/>
            <person name="Magnabosco C."/>
            <person name="Raghavan V."/>
            <person name="Scher J.U."/>
            <person name="Tett A."/>
            <person name="Cox L.M."/>
            <person name="Gottsegen C."/>
            <person name="Watters A."/>
            <person name="Wiltshire- Gordon J.D."/>
            <person name="Segata N."/>
            <person name="Bonneau R."/>
            <person name="Littman D.R."/>
        </authorList>
    </citation>
    <scope>NUCLEOTIDE SEQUENCE [LARGE SCALE GENOMIC DNA]</scope>
    <source>
        <strain evidence="3">iAA917</strain>
    </source>
</reference>
<evidence type="ECO:0000313" key="3">
    <source>
        <dbReference type="Proteomes" id="UP000477980"/>
    </source>
</evidence>
<dbReference type="Pfam" id="PF04326">
    <property type="entry name" value="SLFN_AlbA_2"/>
    <property type="match status" value="1"/>
</dbReference>
<proteinExistence type="predicted"/>
<organism evidence="2 3">
    <name type="scientific">Segatella copri</name>
    <dbReference type="NCBI Taxonomy" id="165179"/>
    <lineage>
        <taxon>Bacteria</taxon>
        <taxon>Pseudomonadati</taxon>
        <taxon>Bacteroidota</taxon>
        <taxon>Bacteroidia</taxon>
        <taxon>Bacteroidales</taxon>
        <taxon>Prevotellaceae</taxon>
        <taxon>Segatella</taxon>
    </lineage>
</organism>
<feature type="domain" description="Schlafen AlbA-2" evidence="1">
    <location>
        <begin position="907"/>
        <end position="1040"/>
    </location>
</feature>
<keyword evidence="2" id="KW-0067">ATP-binding</keyword>
<dbReference type="InterPro" id="IPR038461">
    <property type="entry name" value="Schlafen_AlbA_2_dom_sf"/>
</dbReference>
<protein>
    <submittedName>
        <fullName evidence="2">ATP-binding protein</fullName>
    </submittedName>
</protein>
<dbReference type="EMBL" id="VZAH01000113">
    <property type="protein sequence ID" value="MQP15082.1"/>
    <property type="molecule type" value="Genomic_DNA"/>
</dbReference>
<evidence type="ECO:0000259" key="1">
    <source>
        <dbReference type="Pfam" id="PF04326"/>
    </source>
</evidence>
<dbReference type="Gene3D" id="3.30.950.30">
    <property type="entry name" value="Schlafen, AAA domain"/>
    <property type="match status" value="1"/>
</dbReference>
<comment type="caution">
    <text evidence="2">The sequence shown here is derived from an EMBL/GenBank/DDBJ whole genome shotgun (WGS) entry which is preliminary data.</text>
</comment>
<dbReference type="Proteomes" id="UP000477980">
    <property type="component" value="Unassembled WGS sequence"/>
</dbReference>
<evidence type="ECO:0000313" key="2">
    <source>
        <dbReference type="EMBL" id="MQP15082.1"/>
    </source>
</evidence>
<dbReference type="GO" id="GO:0005524">
    <property type="term" value="F:ATP binding"/>
    <property type="evidence" value="ECO:0007669"/>
    <property type="project" value="UniProtKB-KW"/>
</dbReference>
<dbReference type="InterPro" id="IPR007421">
    <property type="entry name" value="Schlafen_AlbA_2_dom"/>
</dbReference>
<sequence length="1288" mass="148589">MNNYKNIKAKVLRIDEEEHKFVIEVENRIYKVGQIDFQRRQPAPKTLDCLMITTHLGKVFISQNIEHLMRKHYKENDEVDFKIKMTLGDFYHLEDEYGFTAMLKRDTIINAALTPRVRCRVMKFRQKYMEVQLVEVLGADKSEFSLSDKDFREIIGDENWNTPEFRNLMLGDTPSDIFDLECHRWIAGISNHLSQDELQTLLLQIHSQCIETLQGEYLLPRCKEAERMLLEQRFTDIIELISYYIQAIRILREGKAEHTISQILSTLSTCAYIYHPRKQFCIMQCIFMLDFSIMEKLITSILTTLRSQQVYLWNRKPFQMQWLKLLQSYVENIYHQTDRLSSDATTKETMIQVLTIELILGRHASHKIYDNSLNQALLYRLVSLMNVSDPNKTLQKAFLSLFTPTEFNAALPFNSDDAFVLANMLCSQQDNETVESFEPAKYENETTLLTINEQAITIQPKDLDKENVYMPLASRMGLWHGLSIRLDEKPPVKLRGKVGTTIEHYKELWEYINHSLFSQKRKSSKKQNRKLYIDDETTIIVTKQLAGQLLFECKVVEEGCEGVGTLDVLNDVVPFFPGDINTQSFEYQGMPLLLHAYVKEVNNDGTYVFAMRDMISEYADDVRVNDLFYNSRLTCLLFTQVPDVPRVPAVSSEGFSVSVCPAPGMTLDDLKKGMVIEVDNITEGTNGYLNGTFLRESPESRFSLADAFHQLMLGYAAHEVYNPKNEKDELANAMPIEKVYVSEMMSIIDAKATLEEDKIKAYNYLNFCRLLAIMLDSKERTSYYDSRLTLLEVLNDFATLDKVDINKIEHIAEKEPELFERNAILRHDFMQLRIIGCLDSEEHYEDLYRWSCLTEDPHLQQLASLVLSHNFVKKSGLLTQAGDILDKIRALLKLHKSSSNKKNYGKEDFHTEFKTSIIYPENSMRVDVQAQTVKIMQEICAFLNAEGGHLYLGVSDIGYEMGLEEDLKNPLFKGSRDKYEVYVNNQIIYYLGQEGAHYIHTHFDTDISNAVLIIDIEPCPTPKAVGNVYYERMGTSARKVNETYKDKFLAIRKQWAEEHIPHAVVTQEEMPAALENTLATKESKNSTKHVESAPITDHIQTSRLRNNALHDYEEGYRPITAVICLMDTDEYKILDEDDWQDYRLKLAVHEDEEEGWLILVYESGKVCKVSMAELLQRERGRAFKRYAGEKLIFASVASDKDSVCVGFIDGKTNHYVRFDDVDRFEHGKMQAEGTLPMDVPNAGVHYVEIIAQDQVPVNRNIGRKTIGCILKTVEGRRCMAVLPDCNLK</sequence>
<dbReference type="RefSeq" id="WP_153090064.1">
    <property type="nucleotide sequence ID" value="NZ_VZAH01000113.1"/>
</dbReference>
<keyword evidence="2" id="KW-0547">Nucleotide-binding</keyword>
<name>A0A6G1VPY1_9BACT</name>